<dbReference type="PANTHER" id="PTHR12083">
    <property type="entry name" value="BIFUNCTIONAL POLYNUCLEOTIDE PHOSPHATASE/KINASE"/>
    <property type="match status" value="1"/>
</dbReference>
<evidence type="ECO:0000256" key="1">
    <source>
        <dbReference type="ARBA" id="ARBA00004123"/>
    </source>
</evidence>
<evidence type="ECO:0000256" key="3">
    <source>
        <dbReference type="ARBA" id="ARBA00022801"/>
    </source>
</evidence>
<gene>
    <name evidence="7" type="ORF">NQ317_007905</name>
</gene>
<dbReference type="SUPFAM" id="SSF49879">
    <property type="entry name" value="SMAD/FHA domain"/>
    <property type="match status" value="1"/>
</dbReference>
<evidence type="ECO:0000256" key="2">
    <source>
        <dbReference type="ARBA" id="ARBA00022763"/>
    </source>
</evidence>
<organism evidence="7 8">
    <name type="scientific">Molorchus minor</name>
    <dbReference type="NCBI Taxonomy" id="1323400"/>
    <lineage>
        <taxon>Eukaryota</taxon>
        <taxon>Metazoa</taxon>
        <taxon>Ecdysozoa</taxon>
        <taxon>Arthropoda</taxon>
        <taxon>Hexapoda</taxon>
        <taxon>Insecta</taxon>
        <taxon>Pterygota</taxon>
        <taxon>Neoptera</taxon>
        <taxon>Endopterygota</taxon>
        <taxon>Coleoptera</taxon>
        <taxon>Polyphaga</taxon>
        <taxon>Cucujiformia</taxon>
        <taxon>Chrysomeloidea</taxon>
        <taxon>Cerambycidae</taxon>
        <taxon>Lamiinae</taxon>
        <taxon>Monochamini</taxon>
        <taxon>Molorchus</taxon>
    </lineage>
</organism>
<dbReference type="Proteomes" id="UP001162164">
    <property type="component" value="Unassembled WGS sequence"/>
</dbReference>
<keyword evidence="8" id="KW-1185">Reference proteome</keyword>
<evidence type="ECO:0000313" key="7">
    <source>
        <dbReference type="EMBL" id="KAJ8981130.1"/>
    </source>
</evidence>
<evidence type="ECO:0000259" key="6">
    <source>
        <dbReference type="Pfam" id="PF17913"/>
    </source>
</evidence>
<comment type="caution">
    <text evidence="7">The sequence shown here is derived from an EMBL/GenBank/DDBJ whole genome shotgun (WGS) entry which is preliminary data.</text>
</comment>
<keyword evidence="4" id="KW-0234">DNA repair</keyword>
<dbReference type="SUPFAM" id="SSF56784">
    <property type="entry name" value="HAD-like"/>
    <property type="match status" value="1"/>
</dbReference>
<dbReference type="Pfam" id="PF13671">
    <property type="entry name" value="AAA_33"/>
    <property type="match status" value="1"/>
</dbReference>
<dbReference type="Gene3D" id="2.60.200.20">
    <property type="match status" value="1"/>
</dbReference>
<dbReference type="PANTHER" id="PTHR12083:SF9">
    <property type="entry name" value="BIFUNCTIONAL POLYNUCLEOTIDE PHOSPHATASE_KINASE"/>
    <property type="match status" value="1"/>
</dbReference>
<sequence length="447" mass="50546">MGTARVCYLQKTGSDKKISLPHGETITIGRSRDTEIQDLLISKQQIECTADIENCKIILKPIGKATSGIDGFDESTQVAKKKKMDFSIFNTTKQDDKGTVSSKGSWSTMDNKEVLIYTSEDCKGSSKIAAFDLDGTLTKTKSGARFPKDSNDWELNFGSLLQQLKKAHEEKFKILSLPIQVFVAIGRSIYRKPALGMWNALKELNDNLPVDLTTSFYVGDAAGREKNWAPKKNKDHSLADRLFALNIGVKFYTPEEYFTKSKPVPYVMPEFDPRALPTAQYPQINYTRPNVILMVGGPGSGKSHFCKKVIVPMGYAHINRDTLGSWQKCVKVLKEALQSEQSCVIDNTNPDKESRARYIAVAKEMRVKCYCFVMDVSLLHMKHNNRFRELTDSTHVPVSEIIINGYKKGYQEPDLSEGFEEIVKIPFVAEFERSDHEKLYKMFLLEK</sequence>
<dbReference type="Gene3D" id="3.40.50.1000">
    <property type="entry name" value="HAD superfamily/HAD-like"/>
    <property type="match status" value="2"/>
</dbReference>
<dbReference type="InterPro" id="IPR013954">
    <property type="entry name" value="PNK3P"/>
</dbReference>
<keyword evidence="3" id="KW-0378">Hydrolase</keyword>
<keyword evidence="2" id="KW-0227">DNA damage</keyword>
<protein>
    <recommendedName>
        <fullName evidence="6">PNK FHA domain-containing protein</fullName>
    </recommendedName>
</protein>
<dbReference type="SUPFAM" id="SSF52540">
    <property type="entry name" value="P-loop containing nucleoside triphosphate hydrolases"/>
    <property type="match status" value="1"/>
</dbReference>
<dbReference type="Gene3D" id="3.40.50.300">
    <property type="entry name" value="P-loop containing nucleotide triphosphate hydrolases"/>
    <property type="match status" value="1"/>
</dbReference>
<comment type="subcellular location">
    <subcellularLocation>
        <location evidence="1">Nucleus</location>
    </subcellularLocation>
</comment>
<keyword evidence="5" id="KW-0539">Nucleus</keyword>
<dbReference type="InterPro" id="IPR036412">
    <property type="entry name" value="HAD-like_sf"/>
</dbReference>
<evidence type="ECO:0000313" key="8">
    <source>
        <dbReference type="Proteomes" id="UP001162164"/>
    </source>
</evidence>
<proteinExistence type="predicted"/>
<accession>A0ABQ9JS73</accession>
<reference evidence="7" key="1">
    <citation type="journal article" date="2023" name="Insect Mol. Biol.">
        <title>Genome sequencing provides insights into the evolution of gene families encoding plant cell wall-degrading enzymes in longhorned beetles.</title>
        <authorList>
            <person name="Shin N.R."/>
            <person name="Okamura Y."/>
            <person name="Kirsch R."/>
            <person name="Pauchet Y."/>
        </authorList>
    </citation>
    <scope>NUCLEOTIDE SEQUENCE</scope>
    <source>
        <strain evidence="7">MMC_N1</strain>
    </source>
</reference>
<evidence type="ECO:0000256" key="4">
    <source>
        <dbReference type="ARBA" id="ARBA00023204"/>
    </source>
</evidence>
<dbReference type="InterPro" id="IPR041388">
    <property type="entry name" value="FHA_2"/>
</dbReference>
<dbReference type="EMBL" id="JAPWTJ010000201">
    <property type="protein sequence ID" value="KAJ8981130.1"/>
    <property type="molecule type" value="Genomic_DNA"/>
</dbReference>
<evidence type="ECO:0000256" key="5">
    <source>
        <dbReference type="ARBA" id="ARBA00023242"/>
    </source>
</evidence>
<dbReference type="Pfam" id="PF17913">
    <property type="entry name" value="FHA_2"/>
    <property type="match status" value="1"/>
</dbReference>
<name>A0ABQ9JS73_9CUCU</name>
<dbReference type="Pfam" id="PF08645">
    <property type="entry name" value="PNK3P"/>
    <property type="match status" value="1"/>
</dbReference>
<feature type="domain" description="PNK FHA" evidence="6">
    <location>
        <begin position="7"/>
        <end position="73"/>
    </location>
</feature>
<dbReference type="InterPro" id="IPR008984">
    <property type="entry name" value="SMAD_FHA_dom_sf"/>
</dbReference>
<dbReference type="InterPro" id="IPR027417">
    <property type="entry name" value="P-loop_NTPase"/>
</dbReference>
<dbReference type="InterPro" id="IPR023214">
    <property type="entry name" value="HAD_sf"/>
</dbReference>